<dbReference type="SUPFAM" id="SSF48264">
    <property type="entry name" value="Cytochrome P450"/>
    <property type="match status" value="1"/>
</dbReference>
<evidence type="ECO:0000256" key="3">
    <source>
        <dbReference type="ARBA" id="ARBA00010617"/>
    </source>
</evidence>
<comment type="cofactor">
    <cofactor evidence="1 8">
        <name>heme</name>
        <dbReference type="ChEBI" id="CHEBI:30413"/>
    </cofactor>
</comment>
<gene>
    <name evidence="10" type="ORF">RRF57_009467</name>
</gene>
<dbReference type="EMBL" id="JAWHQM010000035">
    <property type="protein sequence ID" value="KAK5633752.1"/>
    <property type="molecule type" value="Genomic_DNA"/>
</dbReference>
<evidence type="ECO:0000256" key="1">
    <source>
        <dbReference type="ARBA" id="ARBA00001971"/>
    </source>
</evidence>
<dbReference type="GO" id="GO:0005506">
    <property type="term" value="F:iron ion binding"/>
    <property type="evidence" value="ECO:0007669"/>
    <property type="project" value="InterPro"/>
</dbReference>
<keyword evidence="9" id="KW-0472">Membrane</keyword>
<reference evidence="10 11" key="1">
    <citation type="submission" date="2023-10" db="EMBL/GenBank/DDBJ databases">
        <title>Draft genome sequence of Xylaria bambusicola isolate GMP-LS, the root and basal stem rot pathogen of sugarcane in Indonesia.</title>
        <authorList>
            <person name="Selvaraj P."/>
            <person name="Muralishankar V."/>
            <person name="Muruganantham S."/>
            <person name="Sp S."/>
            <person name="Haryani S."/>
            <person name="Lau K.J.X."/>
            <person name="Naqvi N.I."/>
        </authorList>
    </citation>
    <scope>NUCLEOTIDE SEQUENCE [LARGE SCALE GENOMIC DNA]</scope>
    <source>
        <strain evidence="10">GMP-LS</strain>
    </source>
</reference>
<protein>
    <submittedName>
        <fullName evidence="10">Uncharacterized protein</fullName>
    </submittedName>
</protein>
<name>A0AAN7Z7V4_9PEZI</name>
<evidence type="ECO:0000313" key="10">
    <source>
        <dbReference type="EMBL" id="KAK5633752.1"/>
    </source>
</evidence>
<keyword evidence="4 8" id="KW-0479">Metal-binding</keyword>
<keyword evidence="9" id="KW-1133">Transmembrane helix</keyword>
<dbReference type="Pfam" id="PF00067">
    <property type="entry name" value="p450"/>
    <property type="match status" value="1"/>
</dbReference>
<dbReference type="InterPro" id="IPR001128">
    <property type="entry name" value="Cyt_P450"/>
</dbReference>
<evidence type="ECO:0000256" key="7">
    <source>
        <dbReference type="ARBA" id="ARBA00023033"/>
    </source>
</evidence>
<dbReference type="Proteomes" id="UP001305414">
    <property type="component" value="Unassembled WGS sequence"/>
</dbReference>
<dbReference type="GO" id="GO:0016020">
    <property type="term" value="C:membrane"/>
    <property type="evidence" value="ECO:0007669"/>
    <property type="project" value="UniProtKB-SubCell"/>
</dbReference>
<evidence type="ECO:0000313" key="11">
    <source>
        <dbReference type="Proteomes" id="UP001305414"/>
    </source>
</evidence>
<dbReference type="PANTHER" id="PTHR46206:SF6">
    <property type="entry name" value="CYTOCHROME P450 MONOOXYGENASE AN1598-RELATED"/>
    <property type="match status" value="1"/>
</dbReference>
<keyword evidence="9" id="KW-0812">Transmembrane</keyword>
<keyword evidence="5" id="KW-0560">Oxidoreductase</keyword>
<keyword evidence="7" id="KW-0503">Monooxygenase</keyword>
<evidence type="ECO:0000256" key="2">
    <source>
        <dbReference type="ARBA" id="ARBA00004167"/>
    </source>
</evidence>
<dbReference type="PRINTS" id="PR00465">
    <property type="entry name" value="EP450IV"/>
</dbReference>
<dbReference type="PANTHER" id="PTHR46206">
    <property type="entry name" value="CYTOCHROME P450"/>
    <property type="match status" value="1"/>
</dbReference>
<evidence type="ECO:0000256" key="4">
    <source>
        <dbReference type="ARBA" id="ARBA00022723"/>
    </source>
</evidence>
<comment type="caution">
    <text evidence="10">The sequence shown here is derived from an EMBL/GenBank/DDBJ whole genome shotgun (WGS) entry which is preliminary data.</text>
</comment>
<evidence type="ECO:0000256" key="6">
    <source>
        <dbReference type="ARBA" id="ARBA00023004"/>
    </source>
</evidence>
<dbReference type="InterPro" id="IPR002403">
    <property type="entry name" value="Cyt_P450_E_grp-IV"/>
</dbReference>
<feature type="binding site" description="axial binding residue" evidence="8">
    <location>
        <position position="487"/>
    </location>
    <ligand>
        <name>heme</name>
        <dbReference type="ChEBI" id="CHEBI:30413"/>
    </ligand>
    <ligandPart>
        <name>Fe</name>
        <dbReference type="ChEBI" id="CHEBI:18248"/>
    </ligandPart>
</feature>
<dbReference type="Gene3D" id="1.10.630.10">
    <property type="entry name" value="Cytochrome P450"/>
    <property type="match status" value="1"/>
</dbReference>
<feature type="transmembrane region" description="Helical" evidence="9">
    <location>
        <begin position="51"/>
        <end position="72"/>
    </location>
</feature>
<accession>A0AAN7Z7V4</accession>
<dbReference type="GO" id="GO:0004497">
    <property type="term" value="F:monooxygenase activity"/>
    <property type="evidence" value="ECO:0007669"/>
    <property type="project" value="UniProtKB-KW"/>
</dbReference>
<dbReference type="GO" id="GO:0016705">
    <property type="term" value="F:oxidoreductase activity, acting on paired donors, with incorporation or reduction of molecular oxygen"/>
    <property type="evidence" value="ECO:0007669"/>
    <property type="project" value="InterPro"/>
</dbReference>
<sequence length="544" mass="61665">MSELIEAVKEEILRIQESYLVITQTFAGLRLSRWQLTRLLAAQIWRELSPIAALIVVLLIVVLPLWVLSMFFRRKSLQKLGIPLLGKSKGRKMDFLQMMEDAAKKYPNNVCLIRAFGTEYVVFPSKHFDEVKRLPEAKASAQAFMREAFHEAWSGIPRHSSELTKAVFVDLSRSIPALVQNRQEDCAAASEQVLGQSSEWKEVTLYSSIEDIVVATNASAFVGRNLGTNKSWMTTVARLPLAVAIPTVIISFTPSVLRPFVKPLVFAPAMWMRQKLIRMLRPILARDMRDYNASEDKKSLAGPSEQGRVPLTSWLLRRYPRTVKDVKQRLIDDYINASFESTPSSAGTLFYLVVELAADPALVDLLREEIKDVAPDGKLPLTHLNELRKMDSVMRESARVNPFSYLTLYRKLQQPVKLSIGPELPTGTNICVDAHHINFSPDLWDDPEKFDGLRHYRARQKEGNEMRFKFANVGSDSPGWGDGAQACPGRIFADNTLKIILTHLLLNYDIRLRPGQTKPKRGSMPNGSFYPDMRAKVQIRSRRV</sequence>
<keyword evidence="8" id="KW-0349">Heme</keyword>
<organism evidence="10 11">
    <name type="scientific">Xylaria bambusicola</name>
    <dbReference type="NCBI Taxonomy" id="326684"/>
    <lineage>
        <taxon>Eukaryota</taxon>
        <taxon>Fungi</taxon>
        <taxon>Dikarya</taxon>
        <taxon>Ascomycota</taxon>
        <taxon>Pezizomycotina</taxon>
        <taxon>Sordariomycetes</taxon>
        <taxon>Xylariomycetidae</taxon>
        <taxon>Xylariales</taxon>
        <taxon>Xylariaceae</taxon>
        <taxon>Xylaria</taxon>
    </lineage>
</organism>
<keyword evidence="6 8" id="KW-0408">Iron</keyword>
<dbReference type="GO" id="GO:0020037">
    <property type="term" value="F:heme binding"/>
    <property type="evidence" value="ECO:0007669"/>
    <property type="project" value="InterPro"/>
</dbReference>
<evidence type="ECO:0000256" key="8">
    <source>
        <dbReference type="PIRSR" id="PIRSR602403-1"/>
    </source>
</evidence>
<comment type="similarity">
    <text evidence="3">Belongs to the cytochrome P450 family.</text>
</comment>
<evidence type="ECO:0000256" key="5">
    <source>
        <dbReference type="ARBA" id="ARBA00023002"/>
    </source>
</evidence>
<proteinExistence type="inferred from homology"/>
<dbReference type="AlphaFoldDB" id="A0AAN7Z7V4"/>
<comment type="subcellular location">
    <subcellularLocation>
        <location evidence="2">Membrane</location>
        <topology evidence="2">Single-pass membrane protein</topology>
    </subcellularLocation>
</comment>
<dbReference type="InterPro" id="IPR036396">
    <property type="entry name" value="Cyt_P450_sf"/>
</dbReference>
<keyword evidence="11" id="KW-1185">Reference proteome</keyword>
<evidence type="ECO:0000256" key="9">
    <source>
        <dbReference type="SAM" id="Phobius"/>
    </source>
</evidence>
<dbReference type="CDD" id="cd11041">
    <property type="entry name" value="CYP503A1-like"/>
    <property type="match status" value="1"/>
</dbReference>